<dbReference type="Gramene" id="Zm00001eb027770_T001">
    <property type="protein sequence ID" value="Zm00001eb027770_P001"/>
    <property type="gene ID" value="Zm00001eb027770"/>
</dbReference>
<dbReference type="AlphaFoldDB" id="A0A804LQ32"/>
<feature type="region of interest" description="Disordered" evidence="1">
    <location>
        <begin position="61"/>
        <end position="207"/>
    </location>
</feature>
<protein>
    <submittedName>
        <fullName evidence="2">Uncharacterized protein</fullName>
    </submittedName>
</protein>
<dbReference type="Proteomes" id="UP000007305">
    <property type="component" value="Chromosome 1"/>
</dbReference>
<dbReference type="InParanoid" id="A0A804LQ32"/>
<reference evidence="3" key="1">
    <citation type="submission" date="2015-12" db="EMBL/GenBank/DDBJ databases">
        <title>Update maize B73 reference genome by single molecule sequencing technologies.</title>
        <authorList>
            <consortium name="Maize Genome Sequencing Project"/>
            <person name="Ware D."/>
        </authorList>
    </citation>
    <scope>NUCLEOTIDE SEQUENCE [LARGE SCALE GENOMIC DNA]</scope>
    <source>
        <strain evidence="3">cv. B73</strain>
    </source>
</reference>
<evidence type="ECO:0000313" key="3">
    <source>
        <dbReference type="Proteomes" id="UP000007305"/>
    </source>
</evidence>
<gene>
    <name evidence="2" type="primary">LOC103639059</name>
</gene>
<feature type="compositionally biased region" description="Basic and acidic residues" evidence="1">
    <location>
        <begin position="160"/>
        <end position="207"/>
    </location>
</feature>
<evidence type="ECO:0000313" key="2">
    <source>
        <dbReference type="EnsemblPlants" id="Zm00001eb027770_P001"/>
    </source>
</evidence>
<dbReference type="KEGG" id="zma:103639059"/>
<accession>A0A804LQ32</accession>
<dbReference type="RefSeq" id="XP_008660077.1">
    <property type="nucleotide sequence ID" value="XM_008661855.3"/>
</dbReference>
<organism evidence="2 3">
    <name type="scientific">Zea mays</name>
    <name type="common">Maize</name>
    <dbReference type="NCBI Taxonomy" id="4577"/>
    <lineage>
        <taxon>Eukaryota</taxon>
        <taxon>Viridiplantae</taxon>
        <taxon>Streptophyta</taxon>
        <taxon>Embryophyta</taxon>
        <taxon>Tracheophyta</taxon>
        <taxon>Spermatophyta</taxon>
        <taxon>Magnoliopsida</taxon>
        <taxon>Liliopsida</taxon>
        <taxon>Poales</taxon>
        <taxon>Poaceae</taxon>
        <taxon>PACMAD clade</taxon>
        <taxon>Panicoideae</taxon>
        <taxon>Andropogonodae</taxon>
        <taxon>Andropogoneae</taxon>
        <taxon>Tripsacinae</taxon>
        <taxon>Zea</taxon>
    </lineage>
</organism>
<name>A0A804LQ32_MAIZE</name>
<dbReference type="GeneID" id="103639059"/>
<sequence>MGMGHARPCDQRECRGYRGAVWPGRSSRRWSWKRLQPWGKQGAGEELGWEELDAMEHGGRRGVRAMDAQERAPAARVGLEHRAGNRRAERGDRGRWRSSAERHRGEPREKGSRGRELAAHAAVASRARRARASRESRGDPADGVVGRAERAAQRRLHWRTSRENKGSGREISRAGAREYDRAEQDAERREMKEDRAHRLGIEVRLGR</sequence>
<evidence type="ECO:0000256" key="1">
    <source>
        <dbReference type="SAM" id="MobiDB-lite"/>
    </source>
</evidence>
<dbReference type="EnsemblPlants" id="Zm00001eb027770_T001">
    <property type="protein sequence ID" value="Zm00001eb027770_P001"/>
    <property type="gene ID" value="Zm00001eb027770"/>
</dbReference>
<reference evidence="2" key="3">
    <citation type="submission" date="2021-05" db="UniProtKB">
        <authorList>
            <consortium name="EnsemblPlants"/>
        </authorList>
    </citation>
    <scope>IDENTIFICATION</scope>
    <source>
        <strain evidence="2">cv. B73</strain>
    </source>
</reference>
<proteinExistence type="predicted"/>
<keyword evidence="3" id="KW-1185">Reference proteome</keyword>
<feature type="compositionally biased region" description="Basic and acidic residues" evidence="1">
    <location>
        <begin position="78"/>
        <end position="118"/>
    </location>
</feature>
<reference evidence="2" key="2">
    <citation type="submission" date="2019-07" db="EMBL/GenBank/DDBJ databases">
        <authorList>
            <person name="Seetharam A."/>
            <person name="Woodhouse M."/>
            <person name="Cannon E."/>
        </authorList>
    </citation>
    <scope>NUCLEOTIDE SEQUENCE [LARGE SCALE GENOMIC DNA]</scope>
    <source>
        <strain evidence="2">cv. B73</strain>
    </source>
</reference>